<evidence type="ECO:0000313" key="2">
    <source>
        <dbReference type="Proteomes" id="UP000712600"/>
    </source>
</evidence>
<comment type="caution">
    <text evidence="1">The sequence shown here is derived from an EMBL/GenBank/DDBJ whole genome shotgun (WGS) entry which is preliminary data.</text>
</comment>
<evidence type="ECO:0000313" key="1">
    <source>
        <dbReference type="EMBL" id="KAF3600098.1"/>
    </source>
</evidence>
<sequence>MCEPVVTEEVHVVTEEVRMYRHRIGANMLSPKRCNIPNANGSSPKECEEVITERVQIGRHRKGEKCRHQRGVNGSSP</sequence>
<dbReference type="EMBL" id="QGKX02000004">
    <property type="protein sequence ID" value="KAF3600098.1"/>
    <property type="molecule type" value="Genomic_DNA"/>
</dbReference>
<dbReference type="AlphaFoldDB" id="A0A8S9SFJ4"/>
<protein>
    <submittedName>
        <fullName evidence="1">Uncharacterized protein</fullName>
    </submittedName>
</protein>
<reference evidence="1" key="1">
    <citation type="submission" date="2019-12" db="EMBL/GenBank/DDBJ databases">
        <title>Genome sequencing and annotation of Brassica cretica.</title>
        <authorList>
            <person name="Studholme D.J."/>
            <person name="Sarris P."/>
        </authorList>
    </citation>
    <scope>NUCLEOTIDE SEQUENCE</scope>
    <source>
        <strain evidence="1">PFS-109/04</strain>
        <tissue evidence="1">Leaf</tissue>
    </source>
</reference>
<gene>
    <name evidence="1" type="ORF">F2Q69_00038997</name>
</gene>
<dbReference type="Proteomes" id="UP000712600">
    <property type="component" value="Unassembled WGS sequence"/>
</dbReference>
<proteinExistence type="predicted"/>
<accession>A0A8S9SFJ4</accession>
<organism evidence="1 2">
    <name type="scientific">Brassica cretica</name>
    <name type="common">Mustard</name>
    <dbReference type="NCBI Taxonomy" id="69181"/>
    <lineage>
        <taxon>Eukaryota</taxon>
        <taxon>Viridiplantae</taxon>
        <taxon>Streptophyta</taxon>
        <taxon>Embryophyta</taxon>
        <taxon>Tracheophyta</taxon>
        <taxon>Spermatophyta</taxon>
        <taxon>Magnoliopsida</taxon>
        <taxon>eudicotyledons</taxon>
        <taxon>Gunneridae</taxon>
        <taxon>Pentapetalae</taxon>
        <taxon>rosids</taxon>
        <taxon>malvids</taxon>
        <taxon>Brassicales</taxon>
        <taxon>Brassicaceae</taxon>
        <taxon>Brassiceae</taxon>
        <taxon>Brassica</taxon>
    </lineage>
</organism>
<name>A0A8S9SFJ4_BRACR</name>